<dbReference type="PANTHER" id="PTHR33285:SF22">
    <property type="entry name" value="PHYTOSULFOKINES 6-RELATED"/>
    <property type="match status" value="1"/>
</dbReference>
<evidence type="ECO:0000313" key="10">
    <source>
        <dbReference type="EMBL" id="KAF7154511.1"/>
    </source>
</evidence>
<dbReference type="Proteomes" id="UP000626092">
    <property type="component" value="Unassembled WGS sequence"/>
</dbReference>
<evidence type="ECO:0000256" key="3">
    <source>
        <dbReference type="ARBA" id="ARBA00022473"/>
    </source>
</evidence>
<keyword evidence="8 9" id="KW-0339">Growth factor</keyword>
<comment type="similarity">
    <text evidence="2 9">Belongs to the phytosulfokine family.</text>
</comment>
<dbReference type="GO" id="GO:0008283">
    <property type="term" value="P:cell population proliferation"/>
    <property type="evidence" value="ECO:0007669"/>
    <property type="project" value="UniProtKB-UniRule"/>
</dbReference>
<dbReference type="GO" id="GO:0008083">
    <property type="term" value="F:growth factor activity"/>
    <property type="evidence" value="ECO:0007669"/>
    <property type="project" value="UniProtKB-UniRule"/>
</dbReference>
<keyword evidence="3 9" id="KW-0217">Developmental protein</keyword>
<name>A0A834HV10_RHOSS</name>
<proteinExistence type="inferred from homology"/>
<comment type="PTM">
    <text evidence="9">PSK-alpha is produced by endopeptidase digestion. PSK-beta is produced from PSK-alpha by exopeptidase digestion.</text>
</comment>
<keyword evidence="6 9" id="KW-0732">Signal</keyword>
<comment type="PTM">
    <text evidence="9">Sulfation is important for activity and for the binding to a putative membrane receptor.</text>
</comment>
<evidence type="ECO:0000256" key="7">
    <source>
        <dbReference type="ARBA" id="ARBA00022782"/>
    </source>
</evidence>
<dbReference type="GO" id="GO:0030154">
    <property type="term" value="P:cell differentiation"/>
    <property type="evidence" value="ECO:0007669"/>
    <property type="project" value="UniProtKB-UniRule"/>
</dbReference>
<evidence type="ECO:0000256" key="9">
    <source>
        <dbReference type="RuleBase" id="RU368031"/>
    </source>
</evidence>
<evidence type="ECO:0000256" key="4">
    <source>
        <dbReference type="ARBA" id="ARBA00022525"/>
    </source>
</evidence>
<keyword evidence="11" id="KW-1185">Reference proteome</keyword>
<comment type="subcellular location">
    <subcellularLocation>
        <location evidence="1 9">Secreted</location>
    </subcellularLocation>
</comment>
<comment type="caution">
    <text evidence="10">The sequence shown here is derived from an EMBL/GenBank/DDBJ whole genome shotgun (WGS) entry which is preliminary data.</text>
</comment>
<organism evidence="10 11">
    <name type="scientific">Rhododendron simsii</name>
    <name type="common">Sims's rhododendron</name>
    <dbReference type="NCBI Taxonomy" id="118357"/>
    <lineage>
        <taxon>Eukaryota</taxon>
        <taxon>Viridiplantae</taxon>
        <taxon>Streptophyta</taxon>
        <taxon>Embryophyta</taxon>
        <taxon>Tracheophyta</taxon>
        <taxon>Spermatophyta</taxon>
        <taxon>Magnoliopsida</taxon>
        <taxon>eudicotyledons</taxon>
        <taxon>Gunneridae</taxon>
        <taxon>Pentapetalae</taxon>
        <taxon>asterids</taxon>
        <taxon>Ericales</taxon>
        <taxon>Ericaceae</taxon>
        <taxon>Ericoideae</taxon>
        <taxon>Rhodoreae</taxon>
        <taxon>Rhododendron</taxon>
    </lineage>
</organism>
<keyword evidence="7 9" id="KW-0221">Differentiation</keyword>
<sequence>MHNKRTSLKPINRVIGKSVRGRETSNFGRRISSDISTVGGEAAYRAEREEIDSLDQLMGLEDCNSGDDDEECAKRRMVAEAHLDYIYTQHRNP</sequence>
<dbReference type="GO" id="GO:0005576">
    <property type="term" value="C:extracellular region"/>
    <property type="evidence" value="ECO:0007669"/>
    <property type="project" value="UniProtKB-SubCell"/>
</dbReference>
<gene>
    <name evidence="10" type="ORF">RHSIM_Rhsim01G0208400</name>
</gene>
<comment type="function">
    <text evidence="9">Promotes plant cell differentiation, organogenesis and somatic embryogenesis as well as cell proliferation.</text>
</comment>
<dbReference type="OrthoDB" id="1914102at2759"/>
<evidence type="ECO:0000256" key="6">
    <source>
        <dbReference type="ARBA" id="ARBA00022729"/>
    </source>
</evidence>
<protein>
    <recommendedName>
        <fullName evidence="9">Phytosulfokine</fullName>
    </recommendedName>
    <component>
        <recommendedName>
            <fullName evidence="9">Phytosulfokine-alpha</fullName>
            <shortName evidence="9">PSK-alpha</shortName>
            <shortName evidence="9">Phytosulfokine-a</shortName>
        </recommendedName>
    </component>
    <component>
        <recommendedName>
            <fullName evidence="9">Phytosulfokine-beta</fullName>
            <shortName evidence="9">PSK-beta</shortName>
            <shortName evidence="9">Phytosulfokine-b</shortName>
        </recommendedName>
    </component>
</protein>
<reference evidence="10" key="1">
    <citation type="submission" date="2019-11" db="EMBL/GenBank/DDBJ databases">
        <authorList>
            <person name="Liu Y."/>
            <person name="Hou J."/>
            <person name="Li T.-Q."/>
            <person name="Guan C.-H."/>
            <person name="Wu X."/>
            <person name="Wu H.-Z."/>
            <person name="Ling F."/>
            <person name="Zhang R."/>
            <person name="Shi X.-G."/>
            <person name="Ren J.-P."/>
            <person name="Chen E.-F."/>
            <person name="Sun J.-M."/>
        </authorList>
    </citation>
    <scope>NUCLEOTIDE SEQUENCE</scope>
    <source>
        <strain evidence="10">Adult_tree_wgs_1</strain>
        <tissue evidence="10">Leaves</tissue>
    </source>
</reference>
<evidence type="ECO:0000256" key="5">
    <source>
        <dbReference type="ARBA" id="ARBA00022641"/>
    </source>
</evidence>
<evidence type="ECO:0000256" key="2">
    <source>
        <dbReference type="ARBA" id="ARBA00010781"/>
    </source>
</evidence>
<keyword evidence="4 9" id="KW-0964">Secreted</keyword>
<evidence type="ECO:0000313" key="11">
    <source>
        <dbReference type="Proteomes" id="UP000626092"/>
    </source>
</evidence>
<dbReference type="AlphaFoldDB" id="A0A834HV10"/>
<dbReference type="Pfam" id="PF06404">
    <property type="entry name" value="PSK"/>
    <property type="match status" value="1"/>
</dbReference>
<evidence type="ECO:0000256" key="1">
    <source>
        <dbReference type="ARBA" id="ARBA00004613"/>
    </source>
</evidence>
<dbReference type="InterPro" id="IPR009438">
    <property type="entry name" value="Phytosulfokine"/>
</dbReference>
<dbReference type="PANTHER" id="PTHR33285">
    <property type="entry name" value="PHYTOSULFOKINES 3"/>
    <property type="match status" value="1"/>
</dbReference>
<evidence type="ECO:0000256" key="8">
    <source>
        <dbReference type="ARBA" id="ARBA00023030"/>
    </source>
</evidence>
<accession>A0A834HV10</accession>
<keyword evidence="5 9" id="KW-0765">Sulfation</keyword>
<dbReference type="EMBL" id="WJXA01000001">
    <property type="protein sequence ID" value="KAF7154511.1"/>
    <property type="molecule type" value="Genomic_DNA"/>
</dbReference>